<evidence type="ECO:0000313" key="3">
    <source>
        <dbReference type="Proteomes" id="UP001278571"/>
    </source>
</evidence>
<evidence type="ECO:0000256" key="1">
    <source>
        <dbReference type="SAM" id="MobiDB-lite"/>
    </source>
</evidence>
<accession>A0ABU4KAW1</accession>
<feature type="compositionally biased region" description="Basic and acidic residues" evidence="1">
    <location>
        <begin position="594"/>
        <end position="608"/>
    </location>
</feature>
<dbReference type="RefSeq" id="WP_319010833.1">
    <property type="nucleotide sequence ID" value="NZ_JAWJZF010000393.1"/>
</dbReference>
<reference evidence="2 3" key="1">
    <citation type="submission" date="2023-10" db="EMBL/GenBank/DDBJ databases">
        <authorList>
            <person name="Wang X.X."/>
        </authorList>
    </citation>
    <scope>NUCLEOTIDE SEQUENCE [LARGE SCALE GENOMIC DNA]</scope>
    <source>
        <strain evidence="2 3">NBRC 12816</strain>
    </source>
</reference>
<feature type="region of interest" description="Disordered" evidence="1">
    <location>
        <begin position="594"/>
        <end position="642"/>
    </location>
</feature>
<evidence type="ECO:0000313" key="2">
    <source>
        <dbReference type="EMBL" id="MDX2294527.1"/>
    </source>
</evidence>
<comment type="caution">
    <text evidence="2">The sequence shown here is derived from an EMBL/GenBank/DDBJ whole genome shotgun (WGS) entry which is preliminary data.</text>
</comment>
<keyword evidence="3" id="KW-1185">Reference proteome</keyword>
<dbReference type="EMBL" id="JAWJZF010000393">
    <property type="protein sequence ID" value="MDX2294527.1"/>
    <property type="molecule type" value="Genomic_DNA"/>
</dbReference>
<protein>
    <recommendedName>
        <fullName evidence="4">Tetratricopeptide repeat protein</fullName>
    </recommendedName>
</protein>
<dbReference type="Proteomes" id="UP001278571">
    <property type="component" value="Unassembled WGS sequence"/>
</dbReference>
<organism evidence="2 3">
    <name type="scientific">Streptomyces roseolus</name>
    <dbReference type="NCBI Taxonomy" id="67358"/>
    <lineage>
        <taxon>Bacteria</taxon>
        <taxon>Bacillati</taxon>
        <taxon>Actinomycetota</taxon>
        <taxon>Actinomycetes</taxon>
        <taxon>Kitasatosporales</taxon>
        <taxon>Streptomycetaceae</taxon>
        <taxon>Streptomyces</taxon>
    </lineage>
</organism>
<proteinExistence type="predicted"/>
<sequence length="642" mass="68291">MRVDTNGGGGPPVTAESLLDAAVLAFLRAEFDIVRPLLHRLRSEFGAPGADPAAVRYDVLLGALAARAGNWPEAVRRCPDAPYGAETGVVHALAVSALRELAREGRHEDAGVAAIVIVLWAYLLEDEDLGGFRALLQERRGAPVSDELWEQAIGQLRGRVAELLRAHDARAGRDALAAWHTAWEAECQIGAVFLADVPTDAGPHALVSVEEAARQLAHHGRGDDLLAAYATRHPAVGRWSEEAPEHRACAPFLRRALVDRGRDRVRAGAWGEALADLGTAVRLGHPLGAEERADVLRAGKNVGRSRTGRDNAPLARIEGLEQALALLPEDELLAGELTAELVRQGERTAATDPRASRDWYARALAVTPGHPAALAGLDAQLRADLEKALQGTYTGDGIPADQVRGLLSRHPGHGPARRWLENHYTEHAVTAAVAGRSDEARGAVLALLRHQDPAGAYDGELVDDRLAALLVAAARRTDTGTPLAGPEDGAALERRVASEVAAARQRGVLLARRAALERRAALLSTAAAIPGPGRGDVARMADGALLHLALHLQADAAWTDLIDLFLGGRIPTGADPALARAVRGAYLCRARAREQAGDTEGARHDRACADGVRAGTPARAPLYRRERRTPRPSSDSGQDTLW</sequence>
<feature type="compositionally biased region" description="Polar residues" evidence="1">
    <location>
        <begin position="631"/>
        <end position="642"/>
    </location>
</feature>
<gene>
    <name evidence="2" type="ORF">R2363_20410</name>
</gene>
<evidence type="ECO:0008006" key="4">
    <source>
        <dbReference type="Google" id="ProtNLM"/>
    </source>
</evidence>
<name>A0ABU4KAW1_9ACTN</name>